<dbReference type="HAMAP" id="MF_00303">
    <property type="entry name" value="Trigger_factor_Tig"/>
    <property type="match status" value="1"/>
</dbReference>
<evidence type="ECO:0000256" key="5">
    <source>
        <dbReference type="ARBA" id="ARBA00023110"/>
    </source>
</evidence>
<evidence type="ECO:0000256" key="9">
    <source>
        <dbReference type="ARBA" id="ARBA00029986"/>
    </source>
</evidence>
<dbReference type="Gene3D" id="1.10.3120.10">
    <property type="entry name" value="Trigger factor, C-terminal domain"/>
    <property type="match status" value="1"/>
</dbReference>
<organism evidence="15 16">
    <name type="scientific">Yoonia phaeophyticola</name>
    <dbReference type="NCBI Taxonomy" id="3137369"/>
    <lineage>
        <taxon>Bacteria</taxon>
        <taxon>Pseudomonadati</taxon>
        <taxon>Pseudomonadota</taxon>
        <taxon>Alphaproteobacteria</taxon>
        <taxon>Rhodobacterales</taxon>
        <taxon>Paracoccaceae</taxon>
        <taxon>Yoonia</taxon>
    </lineage>
</organism>
<evidence type="ECO:0000313" key="16">
    <source>
        <dbReference type="Proteomes" id="UP001440612"/>
    </source>
</evidence>
<evidence type="ECO:0000256" key="2">
    <source>
        <dbReference type="ARBA" id="ARBA00005464"/>
    </source>
</evidence>
<comment type="subcellular location">
    <subcellularLocation>
        <location evidence="10">Cytoplasm</location>
    </subcellularLocation>
    <text evidence="10">About half TF is bound to the ribosome near the polypeptide exit tunnel while the other half is free in the cytoplasm.</text>
</comment>
<dbReference type="InterPro" id="IPR027304">
    <property type="entry name" value="Trigger_fact/SurA_dom_sf"/>
</dbReference>
<dbReference type="Gene3D" id="3.10.50.40">
    <property type="match status" value="1"/>
</dbReference>
<comment type="domain">
    <text evidence="10">Consists of 3 domains; the N-terminus binds the ribosome, the middle domain has PPIase activity, while the C-terminus has intrinsic chaperone activity on its own.</text>
</comment>
<dbReference type="RefSeq" id="WP_341366367.1">
    <property type="nucleotide sequence ID" value="NZ_CP150951.2"/>
</dbReference>
<protein>
    <recommendedName>
        <fullName evidence="4 10">Trigger factor</fullName>
        <shortName evidence="10">TF</shortName>
        <ecNumber evidence="3 10">5.2.1.8</ecNumber>
    </recommendedName>
    <alternativeName>
        <fullName evidence="9 10">PPIase</fullName>
    </alternativeName>
</protein>
<dbReference type="PIRSF" id="PIRSF003095">
    <property type="entry name" value="Trigger_factor"/>
    <property type="match status" value="1"/>
</dbReference>
<evidence type="ECO:0000256" key="7">
    <source>
        <dbReference type="ARBA" id="ARBA00023235"/>
    </source>
</evidence>
<dbReference type="Proteomes" id="UP001440612">
    <property type="component" value="Chromosome"/>
</dbReference>
<dbReference type="PROSITE" id="PS50059">
    <property type="entry name" value="FKBP_PPIASE"/>
    <property type="match status" value="1"/>
</dbReference>
<evidence type="ECO:0000259" key="14">
    <source>
        <dbReference type="PROSITE" id="PS50059"/>
    </source>
</evidence>
<dbReference type="GO" id="GO:0003755">
    <property type="term" value="F:peptidyl-prolyl cis-trans isomerase activity"/>
    <property type="evidence" value="ECO:0007669"/>
    <property type="project" value="UniProtKB-EC"/>
</dbReference>
<comment type="catalytic activity">
    <reaction evidence="1 10 11">
        <text>[protein]-peptidylproline (omega=180) = [protein]-peptidylproline (omega=0)</text>
        <dbReference type="Rhea" id="RHEA:16237"/>
        <dbReference type="Rhea" id="RHEA-COMP:10747"/>
        <dbReference type="Rhea" id="RHEA-COMP:10748"/>
        <dbReference type="ChEBI" id="CHEBI:83833"/>
        <dbReference type="ChEBI" id="CHEBI:83834"/>
        <dbReference type="EC" id="5.2.1.8"/>
    </reaction>
</comment>
<comment type="similarity">
    <text evidence="2 10 12">Belongs to the FKBP-type PPIase family. Tig subfamily.</text>
</comment>
<dbReference type="InterPro" id="IPR046357">
    <property type="entry name" value="PPIase_dom_sf"/>
</dbReference>
<gene>
    <name evidence="10 15" type="primary">tig</name>
    <name evidence="15" type="ORF">AABB29_15450</name>
</gene>
<feature type="region of interest" description="Disordered" evidence="13">
    <location>
        <begin position="76"/>
        <end position="100"/>
    </location>
</feature>
<proteinExistence type="inferred from homology"/>
<feature type="domain" description="PPIase FKBP-type" evidence="14">
    <location>
        <begin position="165"/>
        <end position="233"/>
    </location>
</feature>
<dbReference type="InterPro" id="IPR008881">
    <property type="entry name" value="Trigger_fac_ribosome-bd_bac"/>
</dbReference>
<dbReference type="InterPro" id="IPR037041">
    <property type="entry name" value="Trigger_fac_C_sf"/>
</dbReference>
<keyword evidence="16" id="KW-1185">Reference proteome</keyword>
<dbReference type="SUPFAM" id="SSF102735">
    <property type="entry name" value="Trigger factor ribosome-binding domain"/>
    <property type="match status" value="1"/>
</dbReference>
<dbReference type="InterPro" id="IPR005215">
    <property type="entry name" value="Trig_fac"/>
</dbReference>
<keyword evidence="10" id="KW-0963">Cytoplasm</keyword>
<dbReference type="EC" id="5.2.1.8" evidence="3 10"/>
<dbReference type="InterPro" id="IPR008880">
    <property type="entry name" value="Trigger_fac_C"/>
</dbReference>
<keyword evidence="10 12" id="KW-0132">Cell division</keyword>
<dbReference type="Pfam" id="PF05697">
    <property type="entry name" value="Trigger_N"/>
    <property type="match status" value="1"/>
</dbReference>
<evidence type="ECO:0000256" key="1">
    <source>
        <dbReference type="ARBA" id="ARBA00000971"/>
    </source>
</evidence>
<keyword evidence="5 10" id="KW-0697">Rotamase</keyword>
<dbReference type="SUPFAM" id="SSF109998">
    <property type="entry name" value="Triger factor/SurA peptide-binding domain-like"/>
    <property type="match status" value="1"/>
</dbReference>
<comment type="function">
    <text evidence="8 10">Involved in protein export. Acts as a chaperone by maintaining the newly synthesized protein in an open conformation. Functions as a peptidyl-prolyl cis-trans isomerase.</text>
</comment>
<dbReference type="InterPro" id="IPR001179">
    <property type="entry name" value="PPIase_FKBP_dom"/>
</dbReference>
<keyword evidence="10 12" id="KW-0131">Cell cycle</keyword>
<evidence type="ECO:0000256" key="8">
    <source>
        <dbReference type="ARBA" id="ARBA00024849"/>
    </source>
</evidence>
<accession>A0ABZ2V196</accession>
<dbReference type="Pfam" id="PF00254">
    <property type="entry name" value="FKBP_C"/>
    <property type="match status" value="1"/>
</dbReference>
<evidence type="ECO:0000256" key="10">
    <source>
        <dbReference type="HAMAP-Rule" id="MF_00303"/>
    </source>
</evidence>
<reference evidence="16" key="1">
    <citation type="submission" date="2024-04" db="EMBL/GenBank/DDBJ databases">
        <title>Phylogenomic analyses of a clade within the roseobacter group suggest taxonomic reassignments of species of the genera Aestuariivita, Citreicella, Loktanella, Nautella, Pelagibaca, Ruegeria, Thalassobius, Thiobacimonas and Tropicibacter, and the proposal o.</title>
        <authorList>
            <person name="Jeon C.O."/>
        </authorList>
    </citation>
    <scope>NUCLEOTIDE SEQUENCE [LARGE SCALE GENOMIC DNA]</scope>
    <source>
        <strain evidence="16">BS5-3</strain>
    </source>
</reference>
<keyword evidence="6 10" id="KW-0143">Chaperone</keyword>
<name>A0ABZ2V196_9RHOB</name>
<dbReference type="SUPFAM" id="SSF54534">
    <property type="entry name" value="FKBP-like"/>
    <property type="match status" value="1"/>
</dbReference>
<evidence type="ECO:0000256" key="4">
    <source>
        <dbReference type="ARBA" id="ARBA00016902"/>
    </source>
</evidence>
<evidence type="ECO:0000256" key="3">
    <source>
        <dbReference type="ARBA" id="ARBA00013194"/>
    </source>
</evidence>
<evidence type="ECO:0000256" key="6">
    <source>
        <dbReference type="ARBA" id="ARBA00023186"/>
    </source>
</evidence>
<keyword evidence="7 10" id="KW-0413">Isomerase</keyword>
<dbReference type="EMBL" id="CP150951">
    <property type="protein sequence ID" value="WZC48250.1"/>
    <property type="molecule type" value="Genomic_DNA"/>
</dbReference>
<dbReference type="Gene3D" id="3.30.70.1050">
    <property type="entry name" value="Trigger factor ribosome-binding domain"/>
    <property type="match status" value="1"/>
</dbReference>
<evidence type="ECO:0000256" key="11">
    <source>
        <dbReference type="PROSITE-ProRule" id="PRU00277"/>
    </source>
</evidence>
<dbReference type="InterPro" id="IPR036611">
    <property type="entry name" value="Trigger_fac_ribosome-bd_sf"/>
</dbReference>
<dbReference type="Pfam" id="PF05698">
    <property type="entry name" value="Trigger_C"/>
    <property type="match status" value="1"/>
</dbReference>
<evidence type="ECO:0000256" key="12">
    <source>
        <dbReference type="RuleBase" id="RU003914"/>
    </source>
</evidence>
<evidence type="ECO:0000313" key="15">
    <source>
        <dbReference type="EMBL" id="WZC48250.1"/>
    </source>
</evidence>
<sequence length="443" mass="49476">MQVTETLNEGLKRGYAITVTAAELDAKVEEKLKEAQPTVEMKGFRKGKVPMALLRKQFGQRLMGESMQESIDGAVSKHLEESGDRPAAQPEMKMTNDDWKEGDDVNVEVSYEKLPDIDEVDFAKIKLERMVVKADEDAIKEALDNLADSPQAVTYEAKKTQAKKDDQVVLDFVGKVDGEAFEGGAAEDYPLVLGSNSFIPGFEDGLLKVKAGDEKDVEVTFPEDYQAENLAGKKAVFTCTIKEVKGPKKPEIDDELAKKFGAEDLEGLKTQITERLEAEYTGAARAVTKRGLLDALDDKVKFDLPQSLVDAEANQIAHQLWHEENPDVEGHDHPEITPSDDHIKLAERRVKLGLLLADIGQKADVKVSDQEMTQAIMNQARQYPGQERQFFEFVQQNAQFRQQLQAPLFEDKVVDHIFELAAVKDKEVSKDDLQAAVEKLEEE</sequence>
<evidence type="ECO:0000256" key="13">
    <source>
        <dbReference type="SAM" id="MobiDB-lite"/>
    </source>
</evidence>
<dbReference type="NCBIfam" id="TIGR00115">
    <property type="entry name" value="tig"/>
    <property type="match status" value="1"/>
</dbReference>